<evidence type="ECO:0000313" key="1">
    <source>
        <dbReference type="EMBL" id="OAP54054.1"/>
    </source>
</evidence>
<proteinExistence type="predicted"/>
<dbReference type="AlphaFoldDB" id="A0A178Z2X8"/>
<dbReference type="GeneID" id="30015756"/>
<dbReference type="RefSeq" id="XP_018687421.1">
    <property type="nucleotide sequence ID" value="XM_018843094.1"/>
</dbReference>
<dbReference type="EMBL" id="LVYI01000015">
    <property type="protein sequence ID" value="OAP54054.1"/>
    <property type="molecule type" value="Genomic_DNA"/>
</dbReference>
<reference evidence="1 2" key="1">
    <citation type="submission" date="2016-04" db="EMBL/GenBank/DDBJ databases">
        <title>Draft genome of Fonsecaea erecta CBS 125763.</title>
        <authorList>
            <person name="Weiss V.A."/>
            <person name="Vicente V.A."/>
            <person name="Raittz R.T."/>
            <person name="Moreno L.F."/>
            <person name="De Souza E.M."/>
            <person name="Pedrosa F.O."/>
            <person name="Steffens M.B."/>
            <person name="Faoro H."/>
            <person name="Tadra-Sfeir M.Z."/>
            <person name="Najafzadeh M.J."/>
            <person name="Felipe M.S."/>
            <person name="Teixeira M."/>
            <person name="Sun J."/>
            <person name="Xi L."/>
            <person name="Gomes R."/>
            <person name="De Azevedo C.M."/>
            <person name="Salgado C.G."/>
            <person name="Da Silva M.B."/>
            <person name="Nascimento M.F."/>
            <person name="Queiroz-Telles F."/>
            <person name="Attili D.S."/>
            <person name="Gorbushina A."/>
        </authorList>
    </citation>
    <scope>NUCLEOTIDE SEQUENCE [LARGE SCALE GENOMIC DNA]</scope>
    <source>
        <strain evidence="1 2">CBS 125763</strain>
    </source>
</reference>
<dbReference type="Proteomes" id="UP000078343">
    <property type="component" value="Unassembled WGS sequence"/>
</dbReference>
<gene>
    <name evidence="1" type="ORF">AYL99_11588</name>
</gene>
<evidence type="ECO:0000313" key="2">
    <source>
        <dbReference type="Proteomes" id="UP000078343"/>
    </source>
</evidence>
<protein>
    <submittedName>
        <fullName evidence="1">Uncharacterized protein</fullName>
    </submittedName>
</protein>
<sequence>MTVTAGGRSFRKKVMLSWAAKTAGRHPYALCEIAAYLNAQSCGQCVDNCISTYPTVNHCNGTETGGMGFAAVEASVRSLSGRAPIKPSPVADFHFHKKPPHQMELHANSIAMVQLPQTQGRLSVCTKTIPFRPRQATCHHLSSDPWQEVRLRRLPPVHAALGRRTAQGPCFLG</sequence>
<comment type="caution">
    <text evidence="1">The sequence shown here is derived from an EMBL/GenBank/DDBJ whole genome shotgun (WGS) entry which is preliminary data.</text>
</comment>
<keyword evidence="2" id="KW-1185">Reference proteome</keyword>
<name>A0A178Z2X8_9EURO</name>
<accession>A0A178Z2X8</accession>
<organism evidence="1 2">
    <name type="scientific">Fonsecaea erecta</name>
    <dbReference type="NCBI Taxonomy" id="1367422"/>
    <lineage>
        <taxon>Eukaryota</taxon>
        <taxon>Fungi</taxon>
        <taxon>Dikarya</taxon>
        <taxon>Ascomycota</taxon>
        <taxon>Pezizomycotina</taxon>
        <taxon>Eurotiomycetes</taxon>
        <taxon>Chaetothyriomycetidae</taxon>
        <taxon>Chaetothyriales</taxon>
        <taxon>Herpotrichiellaceae</taxon>
        <taxon>Fonsecaea</taxon>
    </lineage>
</organism>